<accession>A7A5S3</accession>
<gene>
    <name evidence="1" type="ORF">BIFADO_01198</name>
</gene>
<sequence>MILKRFADKMPNTNLWHFAFRTFGWGLPPAVTTADMFSPL</sequence>
<name>A7A5S3_BIFAD</name>
<organism evidence="1 2">
    <name type="scientific">Bifidobacterium adolescentis L2-32</name>
    <dbReference type="NCBI Taxonomy" id="411481"/>
    <lineage>
        <taxon>Bacteria</taxon>
        <taxon>Bacillati</taxon>
        <taxon>Actinomycetota</taxon>
        <taxon>Actinomycetes</taxon>
        <taxon>Bifidobacteriales</taxon>
        <taxon>Bifidobacteriaceae</taxon>
        <taxon>Bifidobacterium</taxon>
    </lineage>
</organism>
<reference evidence="1 2" key="1">
    <citation type="submission" date="2007-04" db="EMBL/GenBank/DDBJ databases">
        <authorList>
            <person name="Fulton L."/>
            <person name="Clifton S."/>
            <person name="Fulton B."/>
            <person name="Xu J."/>
            <person name="Minx P."/>
            <person name="Pepin K.H."/>
            <person name="Johnson M."/>
            <person name="Thiruvilangam P."/>
            <person name="Bhonagiri V."/>
            <person name="Nash W.E."/>
            <person name="Mardis E.R."/>
            <person name="Wilson R.K."/>
        </authorList>
    </citation>
    <scope>NUCLEOTIDE SEQUENCE [LARGE SCALE GENOMIC DNA]</scope>
    <source>
        <strain evidence="1 2">L2-32</strain>
    </source>
</reference>
<evidence type="ECO:0000313" key="2">
    <source>
        <dbReference type="Proteomes" id="UP000003773"/>
    </source>
</evidence>
<dbReference type="Proteomes" id="UP000003773">
    <property type="component" value="Unassembled WGS sequence"/>
</dbReference>
<evidence type="ECO:0000313" key="1">
    <source>
        <dbReference type="EMBL" id="EDN82911.1"/>
    </source>
</evidence>
<protein>
    <submittedName>
        <fullName evidence="1">Uncharacterized protein</fullName>
    </submittedName>
</protein>
<reference evidence="1 2" key="2">
    <citation type="submission" date="2007-05" db="EMBL/GenBank/DDBJ databases">
        <title>Draft genome sequence of Bifidobacterium adolescentis (L2-32).</title>
        <authorList>
            <person name="Sudarsanam P."/>
            <person name="Ley R."/>
            <person name="Guruge J."/>
            <person name="Turnbaugh P.J."/>
            <person name="Mahowald M."/>
            <person name="Liep D."/>
            <person name="Gordon J."/>
        </authorList>
    </citation>
    <scope>NUCLEOTIDE SEQUENCE [LARGE SCALE GENOMIC DNA]</scope>
    <source>
        <strain evidence="1 2">L2-32</strain>
    </source>
</reference>
<dbReference type="EMBL" id="AAXD02000028">
    <property type="protein sequence ID" value="EDN82911.1"/>
    <property type="molecule type" value="Genomic_DNA"/>
</dbReference>
<comment type="caution">
    <text evidence="1">The sequence shown here is derived from an EMBL/GenBank/DDBJ whole genome shotgun (WGS) entry which is preliminary data.</text>
</comment>
<dbReference type="AlphaFoldDB" id="A7A5S3"/>
<proteinExistence type="predicted"/>
<dbReference type="HOGENOM" id="CLU_3285582_0_0_11"/>